<dbReference type="PANTHER" id="PTHR11559">
    <property type="entry name" value="CARBOXYLESTERASE"/>
    <property type="match status" value="1"/>
</dbReference>
<evidence type="ECO:0000256" key="2">
    <source>
        <dbReference type="SAM" id="SignalP"/>
    </source>
</evidence>
<dbReference type="SUPFAM" id="SSF53474">
    <property type="entry name" value="alpha/beta-Hydrolases"/>
    <property type="match status" value="1"/>
</dbReference>
<dbReference type="EMBL" id="KX015848">
    <property type="protein sequence ID" value="ARM65377.1"/>
    <property type="molecule type" value="mRNA"/>
</dbReference>
<sequence>MFVLVLLCALGVTHAQNIQVNTTEGWVEGQRASDGNYNVFYGIPYAGPTDGQNRFKAPTPPNPFPNLFHAMDSNVICAQPSERGLIGVENCLTLSIFTNNVTTPKPVIVWLNAEEYTTSSTTLQSFRRFVEEGIVVVSMNFRLSIFGFLCLGVPEAPGNAGIKDVIQGLRWIKSNIGGFGGNPDNVMLMGHSSAAAIVDLVTMAPQATNLVHKAVALSGSALAPWAVAYDPIGYAQILARQLSYTGKSSSELAKLLVTTDISLIGTALNGFNFYNNTPLFAPCIENQSLNDTVLNDAPINLLKSGNYSHIPYIGGYVNKEGTLRAEEALFEGWLEKMEANFTDFLQVDLDFGANLTARADTIKKFYFSGSPVSMANINDYLAYHGDTLVVVSAIRGARERAATSRSEVRLLEFAFLGTLNSDWTYNQIQLDGVRHGGLLNYLFDFDLRPAEDVVRQSILRRFSSFAQTGNPTPATSAAWNPITPQSLAYMLYSGAVTAQQQTAVFTESTRTDPHTIRMILWNQLYAENYKAPLPVSSASRLMNVLSVVVIGAIFVNLF</sequence>
<proteinExistence type="evidence at transcript level"/>
<organism evidence="4">
    <name type="scientific">Ectropis obliqua</name>
    <name type="common">Tea geometrid moth</name>
    <dbReference type="NCBI Taxonomy" id="248899"/>
    <lineage>
        <taxon>Eukaryota</taxon>
        <taxon>Metazoa</taxon>
        <taxon>Ecdysozoa</taxon>
        <taxon>Arthropoda</taxon>
        <taxon>Hexapoda</taxon>
        <taxon>Insecta</taxon>
        <taxon>Pterygota</taxon>
        <taxon>Neoptera</taxon>
        <taxon>Endopterygota</taxon>
        <taxon>Lepidoptera</taxon>
        <taxon>Glossata</taxon>
        <taxon>Ditrysia</taxon>
        <taxon>Geometroidea</taxon>
        <taxon>Geometridae</taxon>
        <taxon>Ennominae</taxon>
        <taxon>Ectropis</taxon>
    </lineage>
</organism>
<protein>
    <submittedName>
        <fullName evidence="4">Putative antennal esterase CXE6</fullName>
    </submittedName>
</protein>
<keyword evidence="1" id="KW-0325">Glycoprotein</keyword>
<dbReference type="InterPro" id="IPR050309">
    <property type="entry name" value="Type-B_Carboxylest/Lipase"/>
</dbReference>
<feature type="chain" id="PRO_5015676152" evidence="2">
    <location>
        <begin position="16"/>
        <end position="558"/>
    </location>
</feature>
<evidence type="ECO:0000259" key="3">
    <source>
        <dbReference type="Pfam" id="PF00135"/>
    </source>
</evidence>
<evidence type="ECO:0000313" key="4">
    <source>
        <dbReference type="EMBL" id="ARM65377.1"/>
    </source>
</evidence>
<dbReference type="InterPro" id="IPR029058">
    <property type="entry name" value="AB_hydrolase_fold"/>
</dbReference>
<dbReference type="Pfam" id="PF00135">
    <property type="entry name" value="COesterase"/>
    <property type="match status" value="1"/>
</dbReference>
<keyword evidence="2" id="KW-0732">Signal</keyword>
<dbReference type="AlphaFoldDB" id="A0A2S0D925"/>
<feature type="domain" description="Carboxylesterase type B" evidence="3">
    <location>
        <begin position="18"/>
        <end position="496"/>
    </location>
</feature>
<dbReference type="InterPro" id="IPR002018">
    <property type="entry name" value="CarbesteraseB"/>
</dbReference>
<dbReference type="Gene3D" id="3.40.50.1820">
    <property type="entry name" value="alpha/beta hydrolase"/>
    <property type="match status" value="1"/>
</dbReference>
<accession>A0A2S0D925</accession>
<name>A0A2S0D925_ECTOB</name>
<reference evidence="4" key="1">
    <citation type="submission" date="2016-04" db="EMBL/GenBank/DDBJ databases">
        <title>Molecular identification and expression profiling of carboxylesterase genes associated with odorant degradation in the tea geometrid, Ectropis obliqua Prout.</title>
        <authorList>
            <person name="Mao T.-F."/>
            <person name="Zhang Y.-X."/>
            <person name="Wu J.-J."/>
            <person name="Sun L."/>
        </authorList>
    </citation>
    <scope>NUCLEOTIDE SEQUENCE</scope>
</reference>
<feature type="signal peptide" evidence="2">
    <location>
        <begin position="1"/>
        <end position="15"/>
    </location>
</feature>
<evidence type="ECO:0000256" key="1">
    <source>
        <dbReference type="ARBA" id="ARBA00023180"/>
    </source>
</evidence>